<dbReference type="InterPro" id="IPR036396">
    <property type="entry name" value="Cyt_P450_sf"/>
</dbReference>
<comment type="caution">
    <text evidence="7">The sequence shown here is derived from an EMBL/GenBank/DDBJ whole genome shotgun (WGS) entry which is preliminary data.</text>
</comment>
<dbReference type="InterPro" id="IPR001128">
    <property type="entry name" value="Cyt_P450"/>
</dbReference>
<gene>
    <name evidence="7" type="ORF">BGZ97_009370</name>
</gene>
<keyword evidence="8" id="KW-1185">Reference proteome</keyword>
<comment type="similarity">
    <text evidence="1 6">Belongs to the cytochrome P450 family.</text>
</comment>
<dbReference type="GO" id="GO:0006629">
    <property type="term" value="P:lipid metabolic process"/>
    <property type="evidence" value="ECO:0007669"/>
    <property type="project" value="UniProtKB-ARBA"/>
</dbReference>
<accession>A0A9P6RCD8</accession>
<reference evidence="7" key="1">
    <citation type="journal article" date="2020" name="Fungal Divers.">
        <title>Resolving the Mortierellaceae phylogeny through synthesis of multi-gene phylogenetics and phylogenomics.</title>
        <authorList>
            <person name="Vandepol N."/>
            <person name="Liber J."/>
            <person name="Desiro A."/>
            <person name="Na H."/>
            <person name="Kennedy M."/>
            <person name="Barry K."/>
            <person name="Grigoriev I.V."/>
            <person name="Miller A.N."/>
            <person name="O'Donnell K."/>
            <person name="Stajich J.E."/>
            <person name="Bonito G."/>
        </authorList>
    </citation>
    <scope>NUCLEOTIDE SEQUENCE</scope>
    <source>
        <strain evidence="7">NVP60</strain>
    </source>
</reference>
<dbReference type="Proteomes" id="UP000823405">
    <property type="component" value="Unassembled WGS sequence"/>
</dbReference>
<name>A0A9P6RCD8_9FUNG</name>
<dbReference type="InterPro" id="IPR017972">
    <property type="entry name" value="Cyt_P450_CS"/>
</dbReference>
<evidence type="ECO:0000256" key="2">
    <source>
        <dbReference type="ARBA" id="ARBA00022723"/>
    </source>
</evidence>
<dbReference type="Gene3D" id="1.10.630.10">
    <property type="entry name" value="Cytochrome P450"/>
    <property type="match status" value="1"/>
</dbReference>
<comment type="cofactor">
    <cofactor evidence="5">
        <name>heme</name>
        <dbReference type="ChEBI" id="CHEBI:30413"/>
    </cofactor>
</comment>
<proteinExistence type="inferred from homology"/>
<keyword evidence="6" id="KW-0503">Monooxygenase</keyword>
<evidence type="ECO:0008006" key="9">
    <source>
        <dbReference type="Google" id="ProtNLM"/>
    </source>
</evidence>
<dbReference type="PRINTS" id="PR00385">
    <property type="entry name" value="P450"/>
</dbReference>
<evidence type="ECO:0000256" key="1">
    <source>
        <dbReference type="ARBA" id="ARBA00010617"/>
    </source>
</evidence>
<evidence type="ECO:0000256" key="3">
    <source>
        <dbReference type="ARBA" id="ARBA00023002"/>
    </source>
</evidence>
<evidence type="ECO:0000313" key="7">
    <source>
        <dbReference type="EMBL" id="KAG0314347.1"/>
    </source>
</evidence>
<evidence type="ECO:0000256" key="6">
    <source>
        <dbReference type="RuleBase" id="RU000461"/>
    </source>
</evidence>
<evidence type="ECO:0000313" key="8">
    <source>
        <dbReference type="Proteomes" id="UP000823405"/>
    </source>
</evidence>
<keyword evidence="4 5" id="KW-0408">Iron</keyword>
<organism evidence="7 8">
    <name type="scientific">Linnemannia gamsii</name>
    <dbReference type="NCBI Taxonomy" id="64522"/>
    <lineage>
        <taxon>Eukaryota</taxon>
        <taxon>Fungi</taxon>
        <taxon>Fungi incertae sedis</taxon>
        <taxon>Mucoromycota</taxon>
        <taxon>Mortierellomycotina</taxon>
        <taxon>Mortierellomycetes</taxon>
        <taxon>Mortierellales</taxon>
        <taxon>Mortierellaceae</taxon>
        <taxon>Linnemannia</taxon>
    </lineage>
</organism>
<dbReference type="AlphaFoldDB" id="A0A9P6RCD8"/>
<evidence type="ECO:0000256" key="5">
    <source>
        <dbReference type="PIRSR" id="PIRSR602401-1"/>
    </source>
</evidence>
<keyword evidence="3 6" id="KW-0560">Oxidoreductase</keyword>
<evidence type="ECO:0000256" key="4">
    <source>
        <dbReference type="ARBA" id="ARBA00023004"/>
    </source>
</evidence>
<keyword evidence="2 5" id="KW-0479">Metal-binding</keyword>
<dbReference type="Pfam" id="PF00067">
    <property type="entry name" value="p450"/>
    <property type="match status" value="2"/>
</dbReference>
<dbReference type="PANTHER" id="PTHR24296">
    <property type="entry name" value="CYTOCHROME P450"/>
    <property type="match status" value="1"/>
</dbReference>
<keyword evidence="5 6" id="KW-0349">Heme</keyword>
<dbReference type="GO" id="GO:0016705">
    <property type="term" value="F:oxidoreductase activity, acting on paired donors, with incorporation or reduction of molecular oxygen"/>
    <property type="evidence" value="ECO:0007669"/>
    <property type="project" value="InterPro"/>
</dbReference>
<dbReference type="InterPro" id="IPR002401">
    <property type="entry name" value="Cyt_P450_E_grp-I"/>
</dbReference>
<dbReference type="PRINTS" id="PR00463">
    <property type="entry name" value="EP450I"/>
</dbReference>
<dbReference type="SUPFAM" id="SSF48264">
    <property type="entry name" value="Cytochrome P450"/>
    <property type="match status" value="1"/>
</dbReference>
<sequence length="499" mass="56308">MALLHYLHLIYELTLTSTSTPSNKLKLITAIIALLTFKYRSHAIGTRRRDDLKEPKGAVPFLGHMPLMASIPGTRLHDTFLKNYRELGPVWSISLPGIGRMIHGDSPELVEHVSKTNFEAYEKGEHFNEALGDIFGKGIISTDGEDWKSKRKQATQVFNIKVFREYSSEMFSKESQKVVDYLDKAATSGAVVDFHELMHAFALDSFGSVLYGESFGCMKNIGGKVPFAEAITELLEVASDRLVDPLWKLREAITTVGAETRQNGIIMRQHILRMIAKHRAEDWSDPNKKRDLLMMFMEATDSDGQPCSDQYIVDMMLNLTVAGRDTTAQGISWMMYLLLRKETDPEILETFIREVDETYGDNLPTFETHKKQKFAEAWYTIKLIYAGESFTWSTYTMGRSELIWGPTAHEFRPSRWLGGEKSKSLNKSNPFHLGPRACVGQGFALLQATTIMGLVLKNFEVKLVEPGRLPAYGSGMTLPMVGGLPIRVSRRIHRVDVKA</sequence>
<dbReference type="GO" id="GO:0020037">
    <property type="term" value="F:heme binding"/>
    <property type="evidence" value="ECO:0007669"/>
    <property type="project" value="InterPro"/>
</dbReference>
<dbReference type="PROSITE" id="PS00086">
    <property type="entry name" value="CYTOCHROME_P450"/>
    <property type="match status" value="1"/>
</dbReference>
<dbReference type="OrthoDB" id="1470350at2759"/>
<protein>
    <recommendedName>
        <fullName evidence="9">Cytochrome P450</fullName>
    </recommendedName>
</protein>
<dbReference type="GO" id="GO:0005506">
    <property type="term" value="F:iron ion binding"/>
    <property type="evidence" value="ECO:0007669"/>
    <property type="project" value="InterPro"/>
</dbReference>
<feature type="binding site" description="axial binding residue" evidence="5">
    <location>
        <position position="438"/>
    </location>
    <ligand>
        <name>heme</name>
        <dbReference type="ChEBI" id="CHEBI:30413"/>
    </ligand>
    <ligandPart>
        <name>Fe</name>
        <dbReference type="ChEBI" id="CHEBI:18248"/>
    </ligandPart>
</feature>
<dbReference type="GO" id="GO:0004497">
    <property type="term" value="F:monooxygenase activity"/>
    <property type="evidence" value="ECO:0007669"/>
    <property type="project" value="UniProtKB-KW"/>
</dbReference>
<dbReference type="EMBL" id="JAAAIN010000449">
    <property type="protein sequence ID" value="KAG0314347.1"/>
    <property type="molecule type" value="Genomic_DNA"/>
</dbReference>